<dbReference type="Gene3D" id="2.30.30.40">
    <property type="entry name" value="SH3 Domains"/>
    <property type="match status" value="3"/>
</dbReference>
<evidence type="ECO:0000256" key="6">
    <source>
        <dbReference type="SAM" id="MobiDB-lite"/>
    </source>
</evidence>
<dbReference type="AlphaFoldDB" id="A0A9W7XMW1"/>
<dbReference type="Pfam" id="PF07653">
    <property type="entry name" value="SH3_2"/>
    <property type="match status" value="1"/>
</dbReference>
<evidence type="ECO:0000256" key="5">
    <source>
        <dbReference type="PROSITE-ProRule" id="PRU00192"/>
    </source>
</evidence>
<feature type="domain" description="SH3" evidence="7">
    <location>
        <begin position="406"/>
        <end position="467"/>
    </location>
</feature>
<gene>
    <name evidence="8" type="ORF">LPJ64_000517</name>
</gene>
<dbReference type="SMART" id="SM00326">
    <property type="entry name" value="SH3"/>
    <property type="match status" value="3"/>
</dbReference>
<dbReference type="PANTHER" id="PTHR14167">
    <property type="entry name" value="SH3 DOMAIN-CONTAINING"/>
    <property type="match status" value="1"/>
</dbReference>
<feature type="compositionally biased region" description="Basic and acidic residues" evidence="6">
    <location>
        <begin position="226"/>
        <end position="241"/>
    </location>
</feature>
<feature type="compositionally biased region" description="Polar residues" evidence="6">
    <location>
        <begin position="983"/>
        <end position="993"/>
    </location>
</feature>
<feature type="compositionally biased region" description="Low complexity" evidence="6">
    <location>
        <begin position="524"/>
        <end position="541"/>
    </location>
</feature>
<dbReference type="PANTHER" id="PTHR14167:SF81">
    <property type="entry name" value="ENDOPHILIN-A"/>
    <property type="match status" value="1"/>
</dbReference>
<feature type="compositionally biased region" description="Low complexity" evidence="6">
    <location>
        <begin position="900"/>
        <end position="923"/>
    </location>
</feature>
<dbReference type="SUPFAM" id="SSF50044">
    <property type="entry name" value="SH3-domain"/>
    <property type="match status" value="3"/>
</dbReference>
<keyword evidence="3" id="KW-0175">Coiled coil</keyword>
<feature type="domain" description="SH3" evidence="7">
    <location>
        <begin position="2"/>
        <end position="63"/>
    </location>
</feature>
<feature type="compositionally biased region" description="Basic and acidic residues" evidence="6">
    <location>
        <begin position="973"/>
        <end position="982"/>
    </location>
</feature>
<dbReference type="InterPro" id="IPR036028">
    <property type="entry name" value="SH3-like_dom_sf"/>
</dbReference>
<accession>A0A9W7XMW1</accession>
<keyword evidence="9" id="KW-1185">Reference proteome</keyword>
<feature type="compositionally biased region" description="Polar residues" evidence="6">
    <location>
        <begin position="330"/>
        <end position="347"/>
    </location>
</feature>
<feature type="compositionally biased region" description="Basic residues" evidence="6">
    <location>
        <begin position="207"/>
        <end position="225"/>
    </location>
</feature>
<evidence type="ECO:0000256" key="4">
    <source>
        <dbReference type="ARBA" id="ARBA00023136"/>
    </source>
</evidence>
<feature type="compositionally biased region" description="Low complexity" evidence="6">
    <location>
        <begin position="673"/>
        <end position="697"/>
    </location>
</feature>
<dbReference type="InterPro" id="IPR050384">
    <property type="entry name" value="Endophilin_SH3RF"/>
</dbReference>
<dbReference type="Proteomes" id="UP001145021">
    <property type="component" value="Unassembled WGS sequence"/>
</dbReference>
<dbReference type="InterPro" id="IPR001452">
    <property type="entry name" value="SH3_domain"/>
</dbReference>
<feature type="compositionally biased region" description="Pro residues" evidence="6">
    <location>
        <begin position="303"/>
        <end position="317"/>
    </location>
</feature>
<feature type="compositionally biased region" description="Pro residues" evidence="6">
    <location>
        <begin position="175"/>
        <end position="186"/>
    </location>
</feature>
<feature type="domain" description="SH3" evidence="7">
    <location>
        <begin position="72"/>
        <end position="130"/>
    </location>
</feature>
<evidence type="ECO:0000256" key="1">
    <source>
        <dbReference type="ARBA" id="ARBA00004170"/>
    </source>
</evidence>
<evidence type="ECO:0000256" key="2">
    <source>
        <dbReference type="ARBA" id="ARBA00022443"/>
    </source>
</evidence>
<feature type="region of interest" description="Disordered" evidence="6">
    <location>
        <begin position="128"/>
        <end position="409"/>
    </location>
</feature>
<feature type="compositionally biased region" description="Low complexity" evidence="6">
    <location>
        <begin position="371"/>
        <end position="391"/>
    </location>
</feature>
<name>A0A9W7XMW1_9FUNG</name>
<feature type="compositionally biased region" description="Acidic residues" evidence="6">
    <location>
        <begin position="705"/>
        <end position="724"/>
    </location>
</feature>
<evidence type="ECO:0000259" key="7">
    <source>
        <dbReference type="PROSITE" id="PS50002"/>
    </source>
</evidence>
<feature type="compositionally biased region" description="Basic and acidic residues" evidence="6">
    <location>
        <begin position="613"/>
        <end position="642"/>
    </location>
</feature>
<dbReference type="Pfam" id="PF14604">
    <property type="entry name" value="SH3_9"/>
    <property type="match status" value="1"/>
</dbReference>
<feature type="region of interest" description="Disordered" evidence="6">
    <location>
        <begin position="884"/>
        <end position="1004"/>
    </location>
</feature>
<dbReference type="CDD" id="cd00174">
    <property type="entry name" value="SH3"/>
    <property type="match status" value="2"/>
</dbReference>
<sequence>MAEKFLAKAHHAYSKAKADELDLSPGDIIRVTNDEHESWWVGHNQMTNEQGWFPSNFVDKIKSKPESKPRLKSKRYVRVIKPYEATDEDDLSLQVGDKVEVQKEVDGWFLGSLNGNVGMFPVSHAEEVGPEEGAARRPLPPPPVSAARRGTFSSGNPPGAALPPAPQQQQQQVPPMLPSRNPPLPPRASTDVSRPVGEDAAEETKRDKKSGHRISRLFGTKKGKSKEKDAAEPASEQREQPARSATGDSEEPRLSVADKAAFEEESDGEMVSPALPSRPLPQPNVGGAAALTSPQPPSARALPPIPAPALAKPPPLPAAAMPSAPDRRPSNASQHSQSPGPNAQSLSAAAPVAEDAKSEAEAEAESKDSAEAANNNEHTADSSASAAVTDDNQQPEAPESATKAKGSAKLAKIIEDYEAQSSEELNLMSGDVVTIIARGSEEEPRWKGEYHGKKGYFPAHVVEPIEESADLDEEDGDGSNKPRGFKLAAYGVQQGGLGSIFAGAGVPALRKSATRKVDSEDGADSQAQAASVAAAPAMAPMIPKLRSVQRPALKEEQPKEAQQPNFLAHLNRVPRKSVASDESPSPASLAAAPILPISRKSTAASGSLGDAESENKKKADEEAARPESFENAESIKEVKHEPDVDDPLNAAVADNSDALSSYEKPEERSRGVSRASAEIESAASASGADAVGSTAAAQQNQQDQEKEEEQEEEKEEEDDDDDEQEKAIREDFNEPETEPLAQQPAAESIKRTEEAIEEDSESGKSETAGSSKSSLDPVKSPALPQVKRLVRRGPRQKPTAEGIKKSSEDSQSQQLKNALQKDTDAEPEPEVEAEQPKAARPPPPEKPKGLARHGPFSGPQLPTGGFKASGRIGSAMASRLAALQARASGNNADDDDDSSRNNTPAASATPAAVPVAAVPSATTDSSSFNPPPVGKKPSFTPRTVASKPIESVASPVSSEWQKQVEDEQSQLRSELDKIKRSNDQQTNQLSSKLAASERENQAHRQTISALEHQVEALSEQLSALKSGVSDVQQSVSSLGSKKSLTADNVSLIVRDELRSALEPIRKQNQDLVAENKVLHKMIMDLRTYVDELVVEEGE</sequence>
<comment type="caution">
    <text evidence="8">The sequence shown here is derived from an EMBL/GenBank/DDBJ whole genome shotgun (WGS) entry which is preliminary data.</text>
</comment>
<keyword evidence="4" id="KW-0472">Membrane</keyword>
<organism evidence="8 9">
    <name type="scientific">Coemansia asiatica</name>
    <dbReference type="NCBI Taxonomy" id="1052880"/>
    <lineage>
        <taxon>Eukaryota</taxon>
        <taxon>Fungi</taxon>
        <taxon>Fungi incertae sedis</taxon>
        <taxon>Zoopagomycota</taxon>
        <taxon>Kickxellomycotina</taxon>
        <taxon>Kickxellomycetes</taxon>
        <taxon>Kickxellales</taxon>
        <taxon>Kickxellaceae</taxon>
        <taxon>Coemansia</taxon>
    </lineage>
</organism>
<evidence type="ECO:0000313" key="8">
    <source>
        <dbReference type="EMBL" id="KAJ1648157.1"/>
    </source>
</evidence>
<proteinExistence type="predicted"/>
<dbReference type="Pfam" id="PF00018">
    <property type="entry name" value="SH3_1"/>
    <property type="match status" value="1"/>
</dbReference>
<evidence type="ECO:0000313" key="9">
    <source>
        <dbReference type="Proteomes" id="UP001145021"/>
    </source>
</evidence>
<feature type="region of interest" description="Disordered" evidence="6">
    <location>
        <begin position="511"/>
        <end position="872"/>
    </location>
</feature>
<feature type="compositionally biased region" description="Basic and acidic residues" evidence="6">
    <location>
        <begin position="354"/>
        <end position="370"/>
    </location>
</feature>
<feature type="compositionally biased region" description="Low complexity" evidence="6">
    <location>
        <begin position="583"/>
        <end position="598"/>
    </location>
</feature>
<comment type="subcellular location">
    <subcellularLocation>
        <location evidence="1">Membrane</location>
        <topology evidence="1">Peripheral membrane protein</topology>
    </subcellularLocation>
</comment>
<protein>
    <recommendedName>
        <fullName evidence="7">SH3 domain-containing protein</fullName>
    </recommendedName>
</protein>
<dbReference type="PROSITE" id="PS50002">
    <property type="entry name" value="SH3"/>
    <property type="match status" value="3"/>
</dbReference>
<reference evidence="8" key="1">
    <citation type="submission" date="2022-07" db="EMBL/GenBank/DDBJ databases">
        <title>Phylogenomic reconstructions and comparative analyses of Kickxellomycotina fungi.</title>
        <authorList>
            <person name="Reynolds N.K."/>
            <person name="Stajich J.E."/>
            <person name="Barry K."/>
            <person name="Grigoriev I.V."/>
            <person name="Crous P."/>
            <person name="Smith M.E."/>
        </authorList>
    </citation>
    <scope>NUCLEOTIDE SEQUENCE</scope>
    <source>
        <strain evidence="8">NBRC 105413</strain>
    </source>
</reference>
<dbReference type="EMBL" id="JANBOH010000010">
    <property type="protein sequence ID" value="KAJ1648157.1"/>
    <property type="molecule type" value="Genomic_DNA"/>
</dbReference>
<keyword evidence="2 5" id="KW-0728">SH3 domain</keyword>
<feature type="compositionally biased region" description="Polar residues" evidence="6">
    <location>
        <begin position="765"/>
        <end position="774"/>
    </location>
</feature>
<evidence type="ECO:0000256" key="3">
    <source>
        <dbReference type="ARBA" id="ARBA00023054"/>
    </source>
</evidence>